<evidence type="ECO:0000256" key="1">
    <source>
        <dbReference type="SAM" id="MobiDB-lite"/>
    </source>
</evidence>
<organism evidence="2 3">
    <name type="scientific">Durusdinium trenchii</name>
    <dbReference type="NCBI Taxonomy" id="1381693"/>
    <lineage>
        <taxon>Eukaryota</taxon>
        <taxon>Sar</taxon>
        <taxon>Alveolata</taxon>
        <taxon>Dinophyceae</taxon>
        <taxon>Suessiales</taxon>
        <taxon>Symbiodiniaceae</taxon>
        <taxon>Durusdinium</taxon>
    </lineage>
</organism>
<protein>
    <submittedName>
        <fullName evidence="2">Uncharacterized protein</fullName>
    </submittedName>
</protein>
<feature type="region of interest" description="Disordered" evidence="1">
    <location>
        <begin position="268"/>
        <end position="308"/>
    </location>
</feature>
<accession>A0ABP0PG86</accession>
<feature type="region of interest" description="Disordered" evidence="1">
    <location>
        <begin position="158"/>
        <end position="248"/>
    </location>
</feature>
<dbReference type="EMBL" id="CAXAMN010023073">
    <property type="protein sequence ID" value="CAK9075056.1"/>
    <property type="molecule type" value="Genomic_DNA"/>
</dbReference>
<sequence length="308" mass="33254">MGAGLAVCARQEDTTVEFPSSVESPCPKQQGDLIPSPGLCKPRCQPNEFVDVEVCQSPTENHASGETSANIAQLLEKPVGQCAWLPPCCSQYGNRSPVSTVQVPTEPWTMGLKGQLPQVEQEEVNEISEDISEELKLLGMEDWLAAALQEDNEIFQTGSQVAASSRSNAISPRGQPEEEPGASEADSFAGELHEDLEPPSSARRQTHEAQEAEEAQEVRHISPESAQPEVAEMALDPPATPNLDHQPEEAAICAAPPESLQLFHISALDLGSDPGDDLPGDAGSSQKILSDKPQKRLPRRKRADIMLW</sequence>
<keyword evidence="3" id="KW-1185">Reference proteome</keyword>
<gene>
    <name evidence="2" type="ORF">CCMP2556_LOCUS36959</name>
</gene>
<name>A0ABP0PG86_9DINO</name>
<reference evidence="2 3" key="1">
    <citation type="submission" date="2024-02" db="EMBL/GenBank/DDBJ databases">
        <authorList>
            <person name="Chen Y."/>
            <person name="Shah S."/>
            <person name="Dougan E. K."/>
            <person name="Thang M."/>
            <person name="Chan C."/>
        </authorList>
    </citation>
    <scope>NUCLEOTIDE SEQUENCE [LARGE SCALE GENOMIC DNA]</scope>
</reference>
<evidence type="ECO:0000313" key="2">
    <source>
        <dbReference type="EMBL" id="CAK9075056.1"/>
    </source>
</evidence>
<proteinExistence type="predicted"/>
<feature type="compositionally biased region" description="Polar residues" evidence="1">
    <location>
        <begin position="158"/>
        <end position="170"/>
    </location>
</feature>
<evidence type="ECO:0000313" key="3">
    <source>
        <dbReference type="Proteomes" id="UP001642484"/>
    </source>
</evidence>
<comment type="caution">
    <text evidence="2">The sequence shown here is derived from an EMBL/GenBank/DDBJ whole genome shotgun (WGS) entry which is preliminary data.</text>
</comment>
<dbReference type="Proteomes" id="UP001642484">
    <property type="component" value="Unassembled WGS sequence"/>
</dbReference>
<feature type="compositionally biased region" description="Basic and acidic residues" evidence="1">
    <location>
        <begin position="205"/>
        <end position="222"/>
    </location>
</feature>